<dbReference type="EMBL" id="KB113881">
    <property type="protein sequence ID" value="ELK23180.1"/>
    <property type="molecule type" value="Genomic_DNA"/>
</dbReference>
<gene>
    <name evidence="2" type="ORF">MDA_GLEAN10000854</name>
</gene>
<protein>
    <submittedName>
        <fullName evidence="2">Uncharacterized protein</fullName>
    </submittedName>
</protein>
<dbReference type="Proteomes" id="UP000010556">
    <property type="component" value="Unassembled WGS sequence"/>
</dbReference>
<name>L5LAY5_MYODS</name>
<feature type="compositionally biased region" description="Basic and acidic residues" evidence="1">
    <location>
        <begin position="35"/>
        <end position="44"/>
    </location>
</feature>
<sequence>MEFPEAPARKGLVPWLGLLLAGKEGTIPGNGRRLGVRDWPRSPGEDSALGWEEGLPFGPE</sequence>
<reference evidence="3" key="1">
    <citation type="journal article" date="2013" name="Science">
        <title>Comparative analysis of bat genomes provides insight into the evolution of flight and immunity.</title>
        <authorList>
            <person name="Zhang G."/>
            <person name="Cowled C."/>
            <person name="Shi Z."/>
            <person name="Huang Z."/>
            <person name="Bishop-Lilly K.A."/>
            <person name="Fang X."/>
            <person name="Wynne J.W."/>
            <person name="Xiong Z."/>
            <person name="Baker M.L."/>
            <person name="Zhao W."/>
            <person name="Tachedjian M."/>
            <person name="Zhu Y."/>
            <person name="Zhou P."/>
            <person name="Jiang X."/>
            <person name="Ng J."/>
            <person name="Yang L."/>
            <person name="Wu L."/>
            <person name="Xiao J."/>
            <person name="Feng Y."/>
            <person name="Chen Y."/>
            <person name="Sun X."/>
            <person name="Zhang Y."/>
            <person name="Marsh G.A."/>
            <person name="Crameri G."/>
            <person name="Broder C.C."/>
            <person name="Frey K.G."/>
            <person name="Wang L.F."/>
            <person name="Wang J."/>
        </authorList>
    </citation>
    <scope>NUCLEOTIDE SEQUENCE [LARGE SCALE GENOMIC DNA]</scope>
</reference>
<dbReference type="AlphaFoldDB" id="L5LAY5"/>
<evidence type="ECO:0000256" key="1">
    <source>
        <dbReference type="SAM" id="MobiDB-lite"/>
    </source>
</evidence>
<evidence type="ECO:0000313" key="2">
    <source>
        <dbReference type="EMBL" id="ELK23180.1"/>
    </source>
</evidence>
<feature type="region of interest" description="Disordered" evidence="1">
    <location>
        <begin position="26"/>
        <end position="60"/>
    </location>
</feature>
<proteinExistence type="predicted"/>
<organism evidence="2 3">
    <name type="scientific">Myotis davidii</name>
    <name type="common">David's myotis</name>
    <dbReference type="NCBI Taxonomy" id="225400"/>
    <lineage>
        <taxon>Eukaryota</taxon>
        <taxon>Metazoa</taxon>
        <taxon>Chordata</taxon>
        <taxon>Craniata</taxon>
        <taxon>Vertebrata</taxon>
        <taxon>Euteleostomi</taxon>
        <taxon>Mammalia</taxon>
        <taxon>Eutheria</taxon>
        <taxon>Laurasiatheria</taxon>
        <taxon>Chiroptera</taxon>
        <taxon>Yangochiroptera</taxon>
        <taxon>Vespertilionidae</taxon>
        <taxon>Myotis</taxon>
    </lineage>
</organism>
<keyword evidence="3" id="KW-1185">Reference proteome</keyword>
<evidence type="ECO:0000313" key="3">
    <source>
        <dbReference type="Proteomes" id="UP000010556"/>
    </source>
</evidence>
<accession>L5LAY5</accession>